<protein>
    <submittedName>
        <fullName evidence="1">Uncharacterized protein</fullName>
    </submittedName>
</protein>
<proteinExistence type="predicted"/>
<sequence>MVIEIKTRNSCALQGTKNALTILRRIKGYFMGKIFF</sequence>
<dbReference type="AlphaFoldDB" id="A0A0E9SWY7"/>
<dbReference type="EMBL" id="GBXM01062786">
    <property type="protein sequence ID" value="JAH45791.1"/>
    <property type="molecule type" value="Transcribed_RNA"/>
</dbReference>
<organism evidence="1">
    <name type="scientific">Anguilla anguilla</name>
    <name type="common">European freshwater eel</name>
    <name type="synonym">Muraena anguilla</name>
    <dbReference type="NCBI Taxonomy" id="7936"/>
    <lineage>
        <taxon>Eukaryota</taxon>
        <taxon>Metazoa</taxon>
        <taxon>Chordata</taxon>
        <taxon>Craniata</taxon>
        <taxon>Vertebrata</taxon>
        <taxon>Euteleostomi</taxon>
        <taxon>Actinopterygii</taxon>
        <taxon>Neopterygii</taxon>
        <taxon>Teleostei</taxon>
        <taxon>Anguilliformes</taxon>
        <taxon>Anguillidae</taxon>
        <taxon>Anguilla</taxon>
    </lineage>
</organism>
<accession>A0A0E9SWY7</accession>
<name>A0A0E9SWY7_ANGAN</name>
<evidence type="ECO:0000313" key="1">
    <source>
        <dbReference type="EMBL" id="JAH45791.1"/>
    </source>
</evidence>
<reference evidence="1" key="2">
    <citation type="journal article" date="2015" name="Fish Shellfish Immunol.">
        <title>Early steps in the European eel (Anguilla anguilla)-Vibrio vulnificus interaction in the gills: Role of the RtxA13 toxin.</title>
        <authorList>
            <person name="Callol A."/>
            <person name="Pajuelo D."/>
            <person name="Ebbesson L."/>
            <person name="Teles M."/>
            <person name="MacKenzie S."/>
            <person name="Amaro C."/>
        </authorList>
    </citation>
    <scope>NUCLEOTIDE SEQUENCE</scope>
</reference>
<reference evidence="1" key="1">
    <citation type="submission" date="2014-11" db="EMBL/GenBank/DDBJ databases">
        <authorList>
            <person name="Amaro Gonzalez C."/>
        </authorList>
    </citation>
    <scope>NUCLEOTIDE SEQUENCE</scope>
</reference>